<accession>W6UWW8</accession>
<dbReference type="CTD" id="36342886"/>
<evidence type="ECO:0000313" key="4">
    <source>
        <dbReference type="EMBL" id="EUB57979.1"/>
    </source>
</evidence>
<dbReference type="InterPro" id="IPR042532">
    <property type="entry name" value="EXOC3/Sec6_C"/>
</dbReference>
<dbReference type="InterPro" id="IPR010326">
    <property type="entry name" value="EXOC3/Sec6"/>
</dbReference>
<dbReference type="OMA" id="MNIGPKT"/>
<evidence type="ECO:0000256" key="1">
    <source>
        <dbReference type="ARBA" id="ARBA00009447"/>
    </source>
</evidence>
<keyword evidence="2" id="KW-0813">Transport</keyword>
<name>W6UWW8_ECHGR</name>
<dbReference type="RefSeq" id="XP_024349175.1">
    <property type="nucleotide sequence ID" value="XM_024496420.1"/>
</dbReference>
<dbReference type="STRING" id="6210.W6UWW8"/>
<gene>
    <name evidence="4" type="ORF">EGR_07171</name>
</gene>
<dbReference type="Pfam" id="PF06046">
    <property type="entry name" value="Sec6"/>
    <property type="match status" value="1"/>
</dbReference>
<organism evidence="4 5">
    <name type="scientific">Echinococcus granulosus</name>
    <name type="common">Hydatid tapeworm</name>
    <dbReference type="NCBI Taxonomy" id="6210"/>
    <lineage>
        <taxon>Eukaryota</taxon>
        <taxon>Metazoa</taxon>
        <taxon>Spiralia</taxon>
        <taxon>Lophotrochozoa</taxon>
        <taxon>Platyhelminthes</taxon>
        <taxon>Cestoda</taxon>
        <taxon>Eucestoda</taxon>
        <taxon>Cyclophyllidea</taxon>
        <taxon>Taeniidae</taxon>
        <taxon>Echinococcus</taxon>
        <taxon>Echinococcus granulosus group</taxon>
    </lineage>
</organism>
<evidence type="ECO:0000256" key="2">
    <source>
        <dbReference type="ARBA" id="ARBA00022448"/>
    </source>
</evidence>
<dbReference type="OrthoDB" id="10047020at2759"/>
<reference evidence="4 5" key="1">
    <citation type="journal article" date="2013" name="Nat. Genet.">
        <title>The genome of the hydatid tapeworm Echinococcus granulosus.</title>
        <authorList>
            <person name="Zheng H."/>
            <person name="Zhang W."/>
            <person name="Zhang L."/>
            <person name="Zhang Z."/>
            <person name="Li J."/>
            <person name="Lu G."/>
            <person name="Zhu Y."/>
            <person name="Wang Y."/>
            <person name="Huang Y."/>
            <person name="Liu J."/>
            <person name="Kang H."/>
            <person name="Chen J."/>
            <person name="Wang L."/>
            <person name="Chen A."/>
            <person name="Yu S."/>
            <person name="Gao Z."/>
            <person name="Jin L."/>
            <person name="Gu W."/>
            <person name="Wang Z."/>
            <person name="Zhao L."/>
            <person name="Shi B."/>
            <person name="Wen H."/>
            <person name="Lin R."/>
            <person name="Jones M.K."/>
            <person name="Brejova B."/>
            <person name="Vinar T."/>
            <person name="Zhao G."/>
            <person name="McManus D.P."/>
            <person name="Chen Z."/>
            <person name="Zhou Y."/>
            <person name="Wang S."/>
        </authorList>
    </citation>
    <scope>NUCLEOTIDE SEQUENCE [LARGE SCALE GENOMIC DNA]</scope>
</reference>
<dbReference type="GeneID" id="36342886"/>
<dbReference type="GO" id="GO:0000149">
    <property type="term" value="F:SNARE binding"/>
    <property type="evidence" value="ECO:0007669"/>
    <property type="project" value="TreeGrafter"/>
</dbReference>
<protein>
    <submittedName>
        <fullName evidence="4">Exocyst complex component 3</fullName>
    </submittedName>
</protein>
<dbReference type="PANTHER" id="PTHR21292">
    <property type="entry name" value="EXOCYST COMPLEX COMPONENT SEC6-RELATED"/>
    <property type="match status" value="1"/>
</dbReference>
<dbReference type="PANTHER" id="PTHR21292:SF1">
    <property type="entry name" value="EXOCYST COMPLEX COMPONENT 3"/>
    <property type="match status" value="1"/>
</dbReference>
<keyword evidence="5" id="KW-1185">Reference proteome</keyword>
<evidence type="ECO:0000256" key="3">
    <source>
        <dbReference type="ARBA" id="ARBA00022483"/>
    </source>
</evidence>
<evidence type="ECO:0000313" key="5">
    <source>
        <dbReference type="Proteomes" id="UP000019149"/>
    </source>
</evidence>
<dbReference type="EMBL" id="APAU02000071">
    <property type="protein sequence ID" value="EUB57979.1"/>
    <property type="molecule type" value="Genomic_DNA"/>
</dbReference>
<sequence length="777" mass="88605">MFLEVLWTTEVLETPSSVLSLYEKLPGVMKSYVDSLSRLEEIARRNAEKRIVEAFQKSESLENIDVIRTRFLSHKTATEAQLKMAVHGQLDSIQNGLDKLESALGISKACAGRISEMENSLSTISNLPSSLSQLHVISTKHKQLVAAIENMSYLVKVPDAMVEAKKYIENDNLLEAHKRIQELEGIRDEIMSDVFKQNSSADLDTLRTFFKGLDELNAAILEKIKRVGATLTSAVVTQNVLCVNCIRIIDREERADMIWKKRQGKGGFMPDGRPKEWKAKFFAELTRIIQDRVQGCSVDSENEKTRLVRHNEAIRQHALRDLRIAKNICPVYFPPDYEIFDRFVEIYHDAIGMHIENLINEGLNDTEIVQLLGWINAYHTEEFMKHPLFNVDFSRLNIKYPPNLLPEDKLMSLRQEYVKKTITKLNGWLVKSLAIDVEDWKRLTKPELNDASNYYTPLSLMVLSPVNELVGEGKLLHFLGNVVRESFLVQCTQEITRFSRDYESSIRSYRNLYLNDRAQFPYYIEYILANANNTLTIANSFAAVINREVENDAHLKGRLLPQLGRLKEEYGKVAALCLNCAEETVFLDLTSVISAVLTREWLSPGDLTVQCLTGTLLDYNETLVHVHQTYYQDLMPRLATHLLIDYLRTLLTRTLNFTSVHERHTAGEKLIQSAEILKAFFENKIPVSPKIYDAYNAIGLIGRFLTNDDRGMLSLDVGRLQQSFPDVRTDQIYAILMLRGDVRSNDAQELAINVTQGAKATNPTSDIFTKLALAMSR</sequence>
<keyword evidence="3" id="KW-0268">Exocytosis</keyword>
<dbReference type="KEGG" id="egl:EGR_07171"/>
<proteinExistence type="inferred from homology"/>
<comment type="similarity">
    <text evidence="1">Belongs to the SEC6 family.</text>
</comment>
<dbReference type="AlphaFoldDB" id="W6UWW8"/>
<dbReference type="Gene3D" id="1.10.357.70">
    <property type="entry name" value="Exocyst complex component Sec6, C-terminal domain"/>
    <property type="match status" value="1"/>
</dbReference>
<dbReference type="Proteomes" id="UP000019149">
    <property type="component" value="Unassembled WGS sequence"/>
</dbReference>
<dbReference type="GO" id="GO:0051601">
    <property type="term" value="P:exocyst localization"/>
    <property type="evidence" value="ECO:0007669"/>
    <property type="project" value="TreeGrafter"/>
</dbReference>
<dbReference type="GO" id="GO:0006887">
    <property type="term" value="P:exocytosis"/>
    <property type="evidence" value="ECO:0007669"/>
    <property type="project" value="UniProtKB-KW"/>
</dbReference>
<dbReference type="GO" id="GO:0000145">
    <property type="term" value="C:exocyst"/>
    <property type="evidence" value="ECO:0007669"/>
    <property type="project" value="InterPro"/>
</dbReference>
<dbReference type="Gene3D" id="1.10.357.50">
    <property type="match status" value="1"/>
</dbReference>
<comment type="caution">
    <text evidence="4">The sequence shown here is derived from an EMBL/GenBank/DDBJ whole genome shotgun (WGS) entry which is preliminary data.</text>
</comment>